<dbReference type="GO" id="GO:0005525">
    <property type="term" value="F:GTP binding"/>
    <property type="evidence" value="ECO:0007669"/>
    <property type="project" value="UniProtKB-KW"/>
</dbReference>
<proteinExistence type="predicted"/>
<evidence type="ECO:0000313" key="4">
    <source>
        <dbReference type="EMBL" id="POY71985.1"/>
    </source>
</evidence>
<name>A0A2S5B5H2_9BASI</name>
<dbReference type="PROSITE" id="PS51417">
    <property type="entry name" value="ARF"/>
    <property type="match status" value="1"/>
</dbReference>
<dbReference type="SMART" id="SM00173">
    <property type="entry name" value="RAS"/>
    <property type="match status" value="1"/>
</dbReference>
<dbReference type="SMART" id="SM00177">
    <property type="entry name" value="ARF"/>
    <property type="match status" value="1"/>
</dbReference>
<dbReference type="Gene3D" id="3.40.50.300">
    <property type="entry name" value="P-loop containing nucleotide triphosphate hydrolases"/>
    <property type="match status" value="1"/>
</dbReference>
<dbReference type="OrthoDB" id="9989112at2759"/>
<dbReference type="GO" id="GO:0003924">
    <property type="term" value="F:GTPase activity"/>
    <property type="evidence" value="ECO:0007669"/>
    <property type="project" value="InterPro"/>
</dbReference>
<dbReference type="NCBIfam" id="TIGR00231">
    <property type="entry name" value="small_GTP"/>
    <property type="match status" value="1"/>
</dbReference>
<protein>
    <recommendedName>
        <fullName evidence="6">Small monomeric GTPase</fullName>
    </recommendedName>
</protein>
<dbReference type="Proteomes" id="UP000237144">
    <property type="component" value="Unassembled WGS sequence"/>
</dbReference>
<dbReference type="Pfam" id="PF00071">
    <property type="entry name" value="Ras"/>
    <property type="match status" value="1"/>
</dbReference>
<evidence type="ECO:0008006" key="6">
    <source>
        <dbReference type="Google" id="ProtNLM"/>
    </source>
</evidence>
<dbReference type="SUPFAM" id="SSF52540">
    <property type="entry name" value="P-loop containing nucleoside triphosphate hydrolases"/>
    <property type="match status" value="1"/>
</dbReference>
<dbReference type="InterPro" id="IPR050227">
    <property type="entry name" value="Rab"/>
</dbReference>
<evidence type="ECO:0000256" key="1">
    <source>
        <dbReference type="ARBA" id="ARBA00022741"/>
    </source>
</evidence>
<reference evidence="4 5" key="1">
    <citation type="journal article" date="2018" name="Front. Microbiol.">
        <title>Prospects for Fungal Bioremediation of Acidic Radioactive Waste Sites: Characterization and Genome Sequence of Rhodotorula taiwanensis MD1149.</title>
        <authorList>
            <person name="Tkavc R."/>
            <person name="Matrosova V.Y."/>
            <person name="Grichenko O.E."/>
            <person name="Gostincar C."/>
            <person name="Volpe R.P."/>
            <person name="Klimenkova P."/>
            <person name="Gaidamakova E.K."/>
            <person name="Zhou C.E."/>
            <person name="Stewart B.J."/>
            <person name="Lyman M.G."/>
            <person name="Malfatti S.A."/>
            <person name="Rubinfeld B."/>
            <person name="Courtot M."/>
            <person name="Singh J."/>
            <person name="Dalgard C.L."/>
            <person name="Hamilton T."/>
            <person name="Frey K.G."/>
            <person name="Gunde-Cimerman N."/>
            <person name="Dugan L."/>
            <person name="Daly M.J."/>
        </authorList>
    </citation>
    <scope>NUCLEOTIDE SEQUENCE [LARGE SCALE GENOMIC DNA]</scope>
    <source>
        <strain evidence="4 5">MD1149</strain>
    </source>
</reference>
<dbReference type="InterPro" id="IPR001806">
    <property type="entry name" value="Small_GTPase"/>
</dbReference>
<dbReference type="InterPro" id="IPR005225">
    <property type="entry name" value="Small_GTP-bd"/>
</dbReference>
<dbReference type="SMART" id="SM00174">
    <property type="entry name" value="RHO"/>
    <property type="match status" value="1"/>
</dbReference>
<keyword evidence="1" id="KW-0547">Nucleotide-binding</keyword>
<evidence type="ECO:0000256" key="2">
    <source>
        <dbReference type="ARBA" id="ARBA00023134"/>
    </source>
</evidence>
<accession>A0A2S5B5H2</accession>
<keyword evidence="5" id="KW-1185">Reference proteome</keyword>
<gene>
    <name evidence="4" type="ORF">BMF94_4994</name>
</gene>
<dbReference type="SMART" id="SM00175">
    <property type="entry name" value="RAB"/>
    <property type="match status" value="1"/>
</dbReference>
<dbReference type="STRING" id="741276.A0A2S5B5H2"/>
<dbReference type="PROSITE" id="PS51421">
    <property type="entry name" value="RAS"/>
    <property type="match status" value="1"/>
</dbReference>
<evidence type="ECO:0000313" key="5">
    <source>
        <dbReference type="Proteomes" id="UP000237144"/>
    </source>
</evidence>
<dbReference type="EMBL" id="PJQD01000063">
    <property type="protein sequence ID" value="POY71985.1"/>
    <property type="molecule type" value="Genomic_DNA"/>
</dbReference>
<organism evidence="4 5">
    <name type="scientific">Rhodotorula taiwanensis</name>
    <dbReference type="NCBI Taxonomy" id="741276"/>
    <lineage>
        <taxon>Eukaryota</taxon>
        <taxon>Fungi</taxon>
        <taxon>Dikarya</taxon>
        <taxon>Basidiomycota</taxon>
        <taxon>Pucciniomycotina</taxon>
        <taxon>Microbotryomycetes</taxon>
        <taxon>Sporidiobolales</taxon>
        <taxon>Sporidiobolaceae</taxon>
        <taxon>Rhodotorula</taxon>
    </lineage>
</organism>
<dbReference type="PANTHER" id="PTHR47977">
    <property type="entry name" value="RAS-RELATED PROTEIN RAB"/>
    <property type="match status" value="1"/>
</dbReference>
<dbReference type="InterPro" id="IPR027417">
    <property type="entry name" value="P-loop_NTPase"/>
</dbReference>
<feature type="compositionally biased region" description="Low complexity" evidence="3">
    <location>
        <begin position="215"/>
        <end position="231"/>
    </location>
</feature>
<dbReference type="PRINTS" id="PR00449">
    <property type="entry name" value="RASTRNSFRMNG"/>
</dbReference>
<dbReference type="FunFam" id="3.40.50.300:FF:001447">
    <property type="entry name" value="Ras-related protein Rab-1B"/>
    <property type="match status" value="1"/>
</dbReference>
<feature type="region of interest" description="Disordered" evidence="3">
    <location>
        <begin position="205"/>
        <end position="258"/>
    </location>
</feature>
<comment type="caution">
    <text evidence="4">The sequence shown here is derived from an EMBL/GenBank/DDBJ whole genome shotgun (WGS) entry which is preliminary data.</text>
</comment>
<dbReference type="AlphaFoldDB" id="A0A2S5B5H2"/>
<evidence type="ECO:0000256" key="3">
    <source>
        <dbReference type="SAM" id="MobiDB-lite"/>
    </source>
</evidence>
<dbReference type="PROSITE" id="PS51419">
    <property type="entry name" value="RAB"/>
    <property type="match status" value="1"/>
</dbReference>
<sequence>MSYSTASPTAQPSFGKMSEPPTTLKLLVIGASSVGKSSLLLRFTDETFLSPDETSATIGVDFKVKVIESKGKRWKLSIWDTAGQERFRTLTSSYYRGAQGVILVYDITARDTFETLGSWINELDTFAGTGPASREVVRMIVGNKVDKEFSRTVSTAEGQAFAASRDPPWMFMECSAKKGGDDVSGADGIFSRVVEKIIETPSLYTKLPPSGAGGAKSKQAGTGRKGANGPPGEYPGGGRGGTVNLDEEMEGGRGWCSC</sequence>
<keyword evidence="2" id="KW-0342">GTP-binding</keyword>